<comment type="caution">
    <text evidence="3">The sequence shown here is derived from an EMBL/GenBank/DDBJ whole genome shotgun (WGS) entry which is preliminary data.</text>
</comment>
<dbReference type="PANTHER" id="PTHR47874">
    <property type="entry name" value="EXPRESSED PROTEIN"/>
    <property type="match status" value="1"/>
</dbReference>
<dbReference type="Pfam" id="PF13812">
    <property type="entry name" value="PPR_3"/>
    <property type="match status" value="1"/>
</dbReference>
<dbReference type="Proteomes" id="UP001151518">
    <property type="component" value="Unassembled WGS sequence"/>
</dbReference>
<proteinExistence type="inferred from homology"/>
<dbReference type="NCBIfam" id="TIGR00756">
    <property type="entry name" value="PPR"/>
    <property type="match status" value="1"/>
</dbReference>
<evidence type="ECO:0008006" key="5">
    <source>
        <dbReference type="Google" id="ProtNLM"/>
    </source>
</evidence>
<dbReference type="Pfam" id="PF13041">
    <property type="entry name" value="PPR_2"/>
    <property type="match status" value="1"/>
</dbReference>
<accession>A0A9W8G6C3</accession>
<evidence type="ECO:0000313" key="3">
    <source>
        <dbReference type="EMBL" id="KAJ2676726.1"/>
    </source>
</evidence>
<comment type="similarity">
    <text evidence="1">Belongs to the PPR family. P subfamily.</text>
</comment>
<evidence type="ECO:0000313" key="4">
    <source>
        <dbReference type="Proteomes" id="UP001151518"/>
    </source>
</evidence>
<evidence type="ECO:0000256" key="1">
    <source>
        <dbReference type="ARBA" id="ARBA00007626"/>
    </source>
</evidence>
<dbReference type="InterPro" id="IPR044179">
    <property type="entry name" value="PPR5-like"/>
</dbReference>
<dbReference type="InterPro" id="IPR011990">
    <property type="entry name" value="TPR-like_helical_dom_sf"/>
</dbReference>
<dbReference type="AlphaFoldDB" id="A0A9W8G6C3"/>
<gene>
    <name evidence="3" type="ORF">GGI25_003478</name>
</gene>
<dbReference type="PANTHER" id="PTHR47874:SF4">
    <property type="entry name" value="EXPRESSED PROTEIN"/>
    <property type="match status" value="1"/>
</dbReference>
<organism evidence="3 4">
    <name type="scientific">Coemansia spiralis</name>
    <dbReference type="NCBI Taxonomy" id="417178"/>
    <lineage>
        <taxon>Eukaryota</taxon>
        <taxon>Fungi</taxon>
        <taxon>Fungi incertae sedis</taxon>
        <taxon>Zoopagomycota</taxon>
        <taxon>Kickxellomycotina</taxon>
        <taxon>Kickxellomycetes</taxon>
        <taxon>Kickxellales</taxon>
        <taxon>Kickxellaceae</taxon>
        <taxon>Coemansia</taxon>
    </lineage>
</organism>
<dbReference type="OrthoDB" id="185373at2759"/>
<dbReference type="Gene3D" id="1.25.40.10">
    <property type="entry name" value="Tetratricopeptide repeat domain"/>
    <property type="match status" value="1"/>
</dbReference>
<dbReference type="PROSITE" id="PS51375">
    <property type="entry name" value="PPR"/>
    <property type="match status" value="2"/>
</dbReference>
<dbReference type="EMBL" id="JANBTW010000038">
    <property type="protein sequence ID" value="KAJ2676726.1"/>
    <property type="molecule type" value="Genomic_DNA"/>
</dbReference>
<name>A0A9W8G6C3_9FUNG</name>
<feature type="repeat" description="PPR" evidence="2">
    <location>
        <begin position="109"/>
        <end position="143"/>
    </location>
</feature>
<dbReference type="InterPro" id="IPR002885">
    <property type="entry name" value="PPR_rpt"/>
</dbReference>
<feature type="repeat" description="PPR" evidence="2">
    <location>
        <begin position="144"/>
        <end position="181"/>
    </location>
</feature>
<evidence type="ECO:0000256" key="2">
    <source>
        <dbReference type="PROSITE-ProRule" id="PRU00708"/>
    </source>
</evidence>
<sequence length="444" mass="51155">MLQLRNSILRLVVAQPTRVHIIAVIRRHQHQQYQLLHTRNTVSEAKNETSKKENEIWIKRKPLPKTTSIKYTIPSDPYLLASKFQKLEKEGKLNDAVALIMQSKTRNQSQVLWNLVIDAYAKKGGLSRALRAYTEMRKRGFKPTQTTFTALIRACALSEGEKCVPMAEQVYKSMRDYGIEPSIIHINSLLAVYQRKHSVQAMLNVYNQLPRDGPKAPSLATYTILMSVLRREIHNRLEELKNEPVKPGSEDTELKKRVDRRTAHIIKNIRDTFDTLFLAWHSYTEDAMRRLEEPRNDTEPLLIDAHVVNIMLKTCHSVYATNRALGRRGLRAAEQIYGLERNLKAEKIDSENADADPNALPLAARLRPIAPTENSEPAQPIQSKRINIIDNVTIGLVLDLCERDKEYTKAIRFWRSLETHFAKEIEPYKSVYTEKIGKLKSYLK</sequence>
<protein>
    <recommendedName>
        <fullName evidence="5">Pentacotripeptide-repeat region of PRORP domain-containing protein</fullName>
    </recommendedName>
</protein>
<dbReference type="GO" id="GO:0003729">
    <property type="term" value="F:mRNA binding"/>
    <property type="evidence" value="ECO:0007669"/>
    <property type="project" value="InterPro"/>
</dbReference>
<reference evidence="3" key="1">
    <citation type="submission" date="2022-07" db="EMBL/GenBank/DDBJ databases">
        <title>Phylogenomic reconstructions and comparative analyses of Kickxellomycotina fungi.</title>
        <authorList>
            <person name="Reynolds N.K."/>
            <person name="Stajich J.E."/>
            <person name="Barry K."/>
            <person name="Grigoriev I.V."/>
            <person name="Crous P."/>
            <person name="Smith M.E."/>
        </authorList>
    </citation>
    <scope>NUCLEOTIDE SEQUENCE</scope>
    <source>
        <strain evidence="3">NRRL 3115</strain>
    </source>
</reference>